<keyword evidence="1" id="KW-0238">DNA-binding</keyword>
<evidence type="ECO:0000313" key="3">
    <source>
        <dbReference type="Proteomes" id="UP000234845"/>
    </source>
</evidence>
<reference evidence="3" key="1">
    <citation type="submission" date="2017-11" db="EMBL/GenBank/DDBJ databases">
        <title>The draft genome sequence of Chromatocurvus sp. F02.</title>
        <authorList>
            <person name="Du Z.-J."/>
            <person name="Chang Y.-Q."/>
        </authorList>
    </citation>
    <scope>NUCLEOTIDE SEQUENCE [LARGE SCALE GENOMIC DNA]</scope>
    <source>
        <strain evidence="3">F02</strain>
    </source>
</reference>
<dbReference type="PROSITE" id="PS01332">
    <property type="entry name" value="HTH_RRF2_1"/>
    <property type="match status" value="1"/>
</dbReference>
<dbReference type="GO" id="GO:0003700">
    <property type="term" value="F:DNA-binding transcription factor activity"/>
    <property type="evidence" value="ECO:0007669"/>
    <property type="project" value="TreeGrafter"/>
</dbReference>
<protein>
    <submittedName>
        <fullName evidence="2">BadM/Rrf2 family transcriptional regulator</fullName>
    </submittedName>
</protein>
<dbReference type="SUPFAM" id="SSF46785">
    <property type="entry name" value="Winged helix' DNA-binding domain"/>
    <property type="match status" value="1"/>
</dbReference>
<keyword evidence="3" id="KW-1185">Reference proteome</keyword>
<dbReference type="OrthoDB" id="9795923at2"/>
<dbReference type="GO" id="GO:0005829">
    <property type="term" value="C:cytosol"/>
    <property type="evidence" value="ECO:0007669"/>
    <property type="project" value="TreeGrafter"/>
</dbReference>
<dbReference type="InterPro" id="IPR036390">
    <property type="entry name" value="WH_DNA-bd_sf"/>
</dbReference>
<organism evidence="2 3">
    <name type="scientific">Kineobactrum sediminis</name>
    <dbReference type="NCBI Taxonomy" id="1905677"/>
    <lineage>
        <taxon>Bacteria</taxon>
        <taxon>Pseudomonadati</taxon>
        <taxon>Pseudomonadota</taxon>
        <taxon>Gammaproteobacteria</taxon>
        <taxon>Cellvibrionales</taxon>
        <taxon>Halieaceae</taxon>
        <taxon>Kineobactrum</taxon>
    </lineage>
</organism>
<dbReference type="PROSITE" id="PS51197">
    <property type="entry name" value="HTH_RRF2_2"/>
    <property type="match status" value="1"/>
</dbReference>
<dbReference type="PANTHER" id="PTHR33221:SF4">
    <property type="entry name" value="HTH-TYPE TRANSCRIPTIONAL REPRESSOR NSRR"/>
    <property type="match status" value="1"/>
</dbReference>
<dbReference type="GO" id="GO:0003677">
    <property type="term" value="F:DNA binding"/>
    <property type="evidence" value="ECO:0007669"/>
    <property type="project" value="UniProtKB-KW"/>
</dbReference>
<dbReference type="Gene3D" id="1.10.10.10">
    <property type="entry name" value="Winged helix-like DNA-binding domain superfamily/Winged helix DNA-binding domain"/>
    <property type="match status" value="1"/>
</dbReference>
<dbReference type="NCBIfam" id="TIGR00738">
    <property type="entry name" value="rrf2_super"/>
    <property type="match status" value="1"/>
</dbReference>
<proteinExistence type="predicted"/>
<evidence type="ECO:0000256" key="1">
    <source>
        <dbReference type="ARBA" id="ARBA00023125"/>
    </source>
</evidence>
<dbReference type="Pfam" id="PF02082">
    <property type="entry name" value="Rrf2"/>
    <property type="match status" value="1"/>
</dbReference>
<dbReference type="InterPro" id="IPR000944">
    <property type="entry name" value="Tscrpt_reg_Rrf2"/>
</dbReference>
<dbReference type="Proteomes" id="UP000234845">
    <property type="component" value="Unassembled WGS sequence"/>
</dbReference>
<dbReference type="RefSeq" id="WP_101522090.1">
    <property type="nucleotide sequence ID" value="NZ_PKLZ01000010.1"/>
</dbReference>
<dbReference type="InterPro" id="IPR030489">
    <property type="entry name" value="TR_Rrf2-type_CS"/>
</dbReference>
<comment type="caution">
    <text evidence="2">The sequence shown here is derived from an EMBL/GenBank/DDBJ whole genome shotgun (WGS) entry which is preliminary data.</text>
</comment>
<name>A0A2N5Y083_9GAMM</name>
<evidence type="ECO:0000313" key="2">
    <source>
        <dbReference type="EMBL" id="PLW81807.1"/>
    </source>
</evidence>
<dbReference type="PANTHER" id="PTHR33221">
    <property type="entry name" value="WINGED HELIX-TURN-HELIX TRANSCRIPTIONAL REGULATOR, RRF2 FAMILY"/>
    <property type="match status" value="1"/>
</dbReference>
<accession>A0A2N5Y083</accession>
<sequence length="144" mass="16067">MHLTTFTDYGLRTLMYLAAEPDKLCSVREIAEHYAISRNHLVKVVHKLSQLGYVASSKGKGGGIRLARNPGDLYLGDLISSLEPNMNVVECFNEETNTCKVSSSCQLKYFLGDANQAFIRSLNSHTLADTVPDRELFLQPLKFV</sequence>
<dbReference type="InterPro" id="IPR036388">
    <property type="entry name" value="WH-like_DNA-bd_sf"/>
</dbReference>
<gene>
    <name evidence="2" type="ORF">CWI75_13745</name>
</gene>
<dbReference type="AlphaFoldDB" id="A0A2N5Y083"/>
<dbReference type="EMBL" id="PKLZ01000010">
    <property type="protein sequence ID" value="PLW81807.1"/>
    <property type="molecule type" value="Genomic_DNA"/>
</dbReference>